<dbReference type="GO" id="GO:0004519">
    <property type="term" value="F:endonuclease activity"/>
    <property type="evidence" value="ECO:0007669"/>
    <property type="project" value="InterPro"/>
</dbReference>
<dbReference type="GO" id="GO:0016787">
    <property type="term" value="F:hydrolase activity"/>
    <property type="evidence" value="ECO:0007669"/>
    <property type="project" value="UniProtKB-KW"/>
</dbReference>
<feature type="signal peptide" evidence="1">
    <location>
        <begin position="1"/>
        <end position="19"/>
    </location>
</feature>
<evidence type="ECO:0000313" key="4">
    <source>
        <dbReference type="Proteomes" id="UP000193200"/>
    </source>
</evidence>
<reference evidence="3 4" key="1">
    <citation type="submission" date="2017-03" db="EMBL/GenBank/DDBJ databases">
        <authorList>
            <person name="Afonso C.L."/>
            <person name="Miller P.J."/>
            <person name="Scott M.A."/>
            <person name="Spackman E."/>
            <person name="Goraichik I."/>
            <person name="Dimitrov K.M."/>
            <person name="Suarez D.L."/>
            <person name="Swayne D.E."/>
        </authorList>
    </citation>
    <scope>NUCLEOTIDE SEQUENCE [LARGE SCALE GENOMIC DNA]</scope>
    <source>
        <strain evidence="3 4">CECT 7691</strain>
    </source>
</reference>
<dbReference type="EC" id="3.1.-.-" evidence="3"/>
<dbReference type="Proteomes" id="UP000193200">
    <property type="component" value="Unassembled WGS sequence"/>
</dbReference>
<evidence type="ECO:0000313" key="3">
    <source>
        <dbReference type="EMBL" id="SLN76783.1"/>
    </source>
</evidence>
<dbReference type="InParanoid" id="A0A1Y5TY72"/>
<protein>
    <submittedName>
        <fullName evidence="3">Ribonuclease</fullName>
        <ecNumber evidence="3">3.1.-.-</ecNumber>
    </submittedName>
</protein>
<evidence type="ECO:0000259" key="2">
    <source>
        <dbReference type="Pfam" id="PF14436"/>
    </source>
</evidence>
<sequence>MTRLLACAAFLVFLLLAWAARDHPTLAGARWDAGDPPVAVGHIFEGEINRAGRPGGFHHRPDGRDLANARLARRLAGPNDAGIYTGRVEIRRDDSAPWQEKFSSFFPDRLARDEVLALIRRAFRAAGTRDGRKWRGPSGHGFEIEGWIDRQGRIVTAYPLYRAGP</sequence>
<dbReference type="Pfam" id="PF14436">
    <property type="entry name" value="EndoU_bacteria"/>
    <property type="match status" value="1"/>
</dbReference>
<keyword evidence="1" id="KW-0732">Signal</keyword>
<keyword evidence="3" id="KW-0378">Hydrolase</keyword>
<dbReference type="InterPro" id="IPR029501">
    <property type="entry name" value="EndoU_bac"/>
</dbReference>
<feature type="chain" id="PRO_5012079773" evidence="1">
    <location>
        <begin position="20"/>
        <end position="165"/>
    </location>
</feature>
<organism evidence="3 4">
    <name type="scientific">Oceanibacterium hippocampi</name>
    <dbReference type="NCBI Taxonomy" id="745714"/>
    <lineage>
        <taxon>Bacteria</taxon>
        <taxon>Pseudomonadati</taxon>
        <taxon>Pseudomonadota</taxon>
        <taxon>Alphaproteobacteria</taxon>
        <taxon>Sneathiellales</taxon>
        <taxon>Sneathiellaceae</taxon>
        <taxon>Oceanibacterium</taxon>
    </lineage>
</organism>
<accession>A0A1Y5TY72</accession>
<dbReference type="AlphaFoldDB" id="A0A1Y5TY72"/>
<evidence type="ECO:0000256" key="1">
    <source>
        <dbReference type="SAM" id="SignalP"/>
    </source>
</evidence>
<name>A0A1Y5TY72_9PROT</name>
<gene>
    <name evidence="3" type="ORF">OCH7691_04189</name>
</gene>
<proteinExistence type="predicted"/>
<dbReference type="EMBL" id="FWFR01000005">
    <property type="protein sequence ID" value="SLN76783.1"/>
    <property type="molecule type" value="Genomic_DNA"/>
</dbReference>
<dbReference type="OrthoDB" id="8478289at2"/>
<feature type="domain" description="Bacterial EndoU nuclease" evidence="2">
    <location>
        <begin position="40"/>
        <end position="160"/>
    </location>
</feature>
<keyword evidence="4" id="KW-1185">Reference proteome</keyword>
<dbReference type="RefSeq" id="WP_085885529.1">
    <property type="nucleotide sequence ID" value="NZ_FWFR01000005.1"/>
</dbReference>